<dbReference type="InterPro" id="IPR024096">
    <property type="entry name" value="NO_sig/Golgi_transp_ligand-bd"/>
</dbReference>
<evidence type="ECO:0000256" key="4">
    <source>
        <dbReference type="ARBA" id="ARBA00022448"/>
    </source>
</evidence>
<dbReference type="InterPro" id="IPR007194">
    <property type="entry name" value="TRAPP_component"/>
</dbReference>
<keyword evidence="4 8" id="KW-0813">Transport</keyword>
<reference evidence="9 10" key="1">
    <citation type="submission" date="2019-03" db="EMBL/GenBank/DDBJ databases">
        <title>Sequencing 23 genomes of Wallemia ichthyophaga.</title>
        <authorList>
            <person name="Gostincar C."/>
        </authorList>
    </citation>
    <scope>NUCLEOTIDE SEQUENCE [LARGE SCALE GENOMIC DNA]</scope>
    <source>
        <strain evidence="9 10">EXF-6200</strain>
    </source>
</reference>
<dbReference type="AlphaFoldDB" id="A0A4T0F4A0"/>
<dbReference type="CDD" id="cd14942">
    <property type="entry name" value="TRAPPC3_bet3"/>
    <property type="match status" value="1"/>
</dbReference>
<proteinExistence type="inferred from homology"/>
<sequence>MNTAKLKQFGEEQWRGKGDKINAELFVMTYGALVKQLWEDYEDIGAVNSALDRMGYGIGVRLIEEFLAKHSPGLAKCRVFAETADVVASVGFKVFLNASVGVSHITHDEYSLTLLDNPLNQFVALPDSAVEKGLLYSNILAGCVRGALEMVNMHTAVTFTEDELLGHQHTTINVKLLNYIDEHVPDDE</sequence>
<dbReference type="Gene3D" id="3.30.1380.20">
    <property type="entry name" value="Trafficking protein particle complex subunit 3"/>
    <property type="match status" value="1"/>
</dbReference>
<name>A0A4T0F4A0_WALIC</name>
<dbReference type="GO" id="GO:0016236">
    <property type="term" value="P:macroautophagy"/>
    <property type="evidence" value="ECO:0007669"/>
    <property type="project" value="UniProtKB-ARBA"/>
</dbReference>
<keyword evidence="6 8" id="KW-0931">ER-Golgi transport</keyword>
<comment type="caution">
    <text evidence="9">The sequence shown here is derived from an EMBL/GenBank/DDBJ whole genome shotgun (WGS) entry which is preliminary data.</text>
</comment>
<accession>A0A4T0F4A0</accession>
<evidence type="ECO:0000313" key="9">
    <source>
        <dbReference type="EMBL" id="TIB42852.1"/>
    </source>
</evidence>
<dbReference type="FunFam" id="3.30.1380.20:FF:000001">
    <property type="entry name" value="Trafficking protein particle complex subunit BET3"/>
    <property type="match status" value="1"/>
</dbReference>
<dbReference type="Pfam" id="PF04051">
    <property type="entry name" value="TRAPP"/>
    <property type="match status" value="1"/>
</dbReference>
<dbReference type="PIRSF" id="PIRSF018293">
    <property type="entry name" value="TRAPP_I_complex_Bet3"/>
    <property type="match status" value="1"/>
</dbReference>
<evidence type="ECO:0000256" key="1">
    <source>
        <dbReference type="ARBA" id="ARBA00004222"/>
    </source>
</evidence>
<dbReference type="EMBL" id="SPOI01000004">
    <property type="protein sequence ID" value="TIB42852.1"/>
    <property type="molecule type" value="Genomic_DNA"/>
</dbReference>
<evidence type="ECO:0000256" key="8">
    <source>
        <dbReference type="PIRNR" id="PIRNR018293"/>
    </source>
</evidence>
<dbReference type="GO" id="GO:0005794">
    <property type="term" value="C:Golgi apparatus"/>
    <property type="evidence" value="ECO:0007669"/>
    <property type="project" value="UniProtKB-SubCell"/>
</dbReference>
<keyword evidence="5" id="KW-0256">Endoplasmic reticulum</keyword>
<organism evidence="9 10">
    <name type="scientific">Wallemia ichthyophaga</name>
    <dbReference type="NCBI Taxonomy" id="245174"/>
    <lineage>
        <taxon>Eukaryota</taxon>
        <taxon>Fungi</taxon>
        <taxon>Dikarya</taxon>
        <taxon>Basidiomycota</taxon>
        <taxon>Wallemiomycotina</taxon>
        <taxon>Wallemiomycetes</taxon>
        <taxon>Wallemiales</taxon>
        <taxon>Wallemiaceae</taxon>
        <taxon>Wallemia</taxon>
    </lineage>
</organism>
<evidence type="ECO:0000256" key="7">
    <source>
        <dbReference type="ARBA" id="ARBA00023034"/>
    </source>
</evidence>
<comment type="similarity">
    <text evidence="3 8">Belongs to the TRAPP small subunits family. BET3 subfamily.</text>
</comment>
<dbReference type="InterPro" id="IPR016721">
    <property type="entry name" value="Bet3"/>
</dbReference>
<comment type="subcellular location">
    <subcellularLocation>
        <location evidence="2">Endoplasmic reticulum</location>
    </subcellularLocation>
    <subcellularLocation>
        <location evidence="1 8">Golgi apparatus</location>
        <location evidence="1 8">cis-Golgi network</location>
    </subcellularLocation>
</comment>
<dbReference type="PANTHER" id="PTHR13048">
    <property type="entry name" value="TRAFFICKING PROTEIN PARTICLE COMPLEX SUBUNIT 3"/>
    <property type="match status" value="1"/>
</dbReference>
<evidence type="ECO:0000313" key="10">
    <source>
        <dbReference type="Proteomes" id="UP000310689"/>
    </source>
</evidence>
<evidence type="ECO:0000256" key="2">
    <source>
        <dbReference type="ARBA" id="ARBA00004240"/>
    </source>
</evidence>
<dbReference type="OMA" id="MVQMQVQ"/>
<dbReference type="GO" id="GO:0048193">
    <property type="term" value="P:Golgi vesicle transport"/>
    <property type="evidence" value="ECO:0007669"/>
    <property type="project" value="InterPro"/>
</dbReference>
<dbReference type="Proteomes" id="UP000310689">
    <property type="component" value="Unassembled WGS sequence"/>
</dbReference>
<dbReference type="GO" id="GO:0005783">
    <property type="term" value="C:endoplasmic reticulum"/>
    <property type="evidence" value="ECO:0007669"/>
    <property type="project" value="UniProtKB-SubCell"/>
</dbReference>
<dbReference type="OrthoDB" id="10262857at2759"/>
<protein>
    <recommendedName>
        <fullName evidence="8">Trafficking protein particle complex subunit BET3</fullName>
    </recommendedName>
</protein>
<evidence type="ECO:0000256" key="6">
    <source>
        <dbReference type="ARBA" id="ARBA00022892"/>
    </source>
</evidence>
<dbReference type="SUPFAM" id="SSF111126">
    <property type="entry name" value="Ligand-binding domain in the NO signalling and Golgi transport"/>
    <property type="match status" value="1"/>
</dbReference>
<evidence type="ECO:0000256" key="5">
    <source>
        <dbReference type="ARBA" id="ARBA00022824"/>
    </source>
</evidence>
<evidence type="ECO:0000256" key="3">
    <source>
        <dbReference type="ARBA" id="ARBA00006218"/>
    </source>
</evidence>
<keyword evidence="7 8" id="KW-0333">Golgi apparatus</keyword>
<dbReference type="GO" id="GO:0030008">
    <property type="term" value="C:TRAPP complex"/>
    <property type="evidence" value="ECO:0007669"/>
    <property type="project" value="InterPro"/>
</dbReference>
<gene>
    <name evidence="9" type="ORF">E3P86_00235</name>
</gene>